<proteinExistence type="predicted"/>
<evidence type="ECO:0000313" key="3">
    <source>
        <dbReference type="Proteomes" id="UP001295423"/>
    </source>
</evidence>
<comment type="caution">
    <text evidence="2">The sequence shown here is derived from an EMBL/GenBank/DDBJ whole genome shotgun (WGS) entry which is preliminary data.</text>
</comment>
<accession>A0AAD2JGJ0</accession>
<feature type="region of interest" description="Disordered" evidence="1">
    <location>
        <begin position="104"/>
        <end position="133"/>
    </location>
</feature>
<reference evidence="2" key="1">
    <citation type="submission" date="2023-08" db="EMBL/GenBank/DDBJ databases">
        <authorList>
            <person name="Audoor S."/>
            <person name="Bilcke G."/>
        </authorList>
    </citation>
    <scope>NUCLEOTIDE SEQUENCE</scope>
</reference>
<dbReference type="Proteomes" id="UP001295423">
    <property type="component" value="Unassembled WGS sequence"/>
</dbReference>
<organism evidence="2 3">
    <name type="scientific">Cylindrotheca closterium</name>
    <dbReference type="NCBI Taxonomy" id="2856"/>
    <lineage>
        <taxon>Eukaryota</taxon>
        <taxon>Sar</taxon>
        <taxon>Stramenopiles</taxon>
        <taxon>Ochrophyta</taxon>
        <taxon>Bacillariophyta</taxon>
        <taxon>Bacillariophyceae</taxon>
        <taxon>Bacillariophycidae</taxon>
        <taxon>Bacillariales</taxon>
        <taxon>Bacillariaceae</taxon>
        <taxon>Cylindrotheca</taxon>
    </lineage>
</organism>
<name>A0AAD2JGJ0_9STRA</name>
<evidence type="ECO:0000313" key="2">
    <source>
        <dbReference type="EMBL" id="CAJ1948121.1"/>
    </source>
</evidence>
<keyword evidence="3" id="KW-1185">Reference proteome</keyword>
<gene>
    <name evidence="2" type="ORF">CYCCA115_LOCUS11467</name>
</gene>
<evidence type="ECO:0000256" key="1">
    <source>
        <dbReference type="SAM" id="MobiDB-lite"/>
    </source>
</evidence>
<protein>
    <submittedName>
        <fullName evidence="2">Uncharacterized protein</fullName>
    </submittedName>
</protein>
<dbReference type="AlphaFoldDB" id="A0AAD2JGJ0"/>
<dbReference type="EMBL" id="CAKOGP040001742">
    <property type="protein sequence ID" value="CAJ1948121.1"/>
    <property type="molecule type" value="Genomic_DNA"/>
</dbReference>
<sequence>MQEWVNNPRFFTATYSGSSRGLLLCWHVFVPKAFARKANLILAANLDILPTAPVSDRSHAGKDSGDPSSDCHLGMLNSAATENFGKLTLLRFLLAVIVTGAQAKKAEEAEPQKPPAKALEVLSDSELSGDKDVDAGLLGYDEI</sequence>